<dbReference type="Gene3D" id="3.10.100.10">
    <property type="entry name" value="Mannose-Binding Protein A, subunit A"/>
    <property type="match status" value="2"/>
</dbReference>
<keyword evidence="5" id="KW-1185">Reference proteome</keyword>
<protein>
    <submittedName>
        <fullName evidence="6">Uncharacterized protein</fullName>
    </submittedName>
</protein>
<dbReference type="PANTHER" id="PTHR22803">
    <property type="entry name" value="MANNOSE, PHOSPHOLIPASE, LECTIN RECEPTOR RELATED"/>
    <property type="match status" value="1"/>
</dbReference>
<dbReference type="PROSITE" id="PS50041">
    <property type="entry name" value="C_TYPE_LECTIN_2"/>
    <property type="match status" value="2"/>
</dbReference>
<dbReference type="Proteomes" id="UP000887540">
    <property type="component" value="Unplaced"/>
</dbReference>
<keyword evidence="2" id="KW-0732">Signal</keyword>
<reference evidence="6" key="1">
    <citation type="submission" date="2022-11" db="UniProtKB">
        <authorList>
            <consortium name="WormBaseParasite"/>
        </authorList>
    </citation>
    <scope>IDENTIFICATION</scope>
</reference>
<proteinExistence type="predicted"/>
<keyword evidence="1" id="KW-1133">Transmembrane helix</keyword>
<dbReference type="CDD" id="cd00037">
    <property type="entry name" value="CLECT"/>
    <property type="match status" value="2"/>
</dbReference>
<feature type="domain" description="C-type lectin" evidence="4">
    <location>
        <begin position="32"/>
        <end position="157"/>
    </location>
</feature>
<feature type="domain" description="Protein kinase" evidence="3">
    <location>
        <begin position="428"/>
        <end position="704"/>
    </location>
</feature>
<dbReference type="SUPFAM" id="SSF56436">
    <property type="entry name" value="C-type lectin-like"/>
    <property type="match status" value="2"/>
</dbReference>
<dbReference type="PROSITE" id="PS00109">
    <property type="entry name" value="PROTEIN_KINASE_TYR"/>
    <property type="match status" value="1"/>
</dbReference>
<evidence type="ECO:0000259" key="4">
    <source>
        <dbReference type="PROSITE" id="PS50041"/>
    </source>
</evidence>
<sequence length="704" mass="80383">MRFFIETIFLLLLFENVNADGLCANGWSLFNLTLYCYKVIWNTNYFDALKRCNDEHTSTLVSIHSNEENEFVNNLVVQSANMSSPFFMTALIGLHDSKENGEWQWADESQFDYTNWNLYEPNGKLTNEFCVETVSNMNIPDPRRPNMKHAWNDIPCNHTKAAAICAYKAKSAVENETLIQVLVNNQEQGMNTIAPLEAHNVASSVSGHNESNETLEENTVVAKSPKGKVIYSRGYTFAGFFTTAQLIFFTCPADGLIAVGFFTTRVGSSAFLAYPGWTSWPVVYNICDEGWVYFKFTEKCYKVVYNHGFQNALLFCESQHDGSLVSIHSDDENRFVNSLVTKEDWSAWIGLHDPQHNRQWKWTDGSTINYSNWYKENNEPNNDEGDEFCVLTYTSRTNMGIWTYKWNDVNCNSPRPAICFYKPTDASRKKILKALIGVLAAFLVIIAVLFSLYWINKKKFTISRIKTIISVRKSVLQNHVIHNTMILIKKEQLTIVKELSSGYFGTVYAGKYVMDPSNSQNVFKCPVAIKVIRIAIEGANEEKGMNYLANKGIVHRDLAARNVLMRKKNEVEVADFGLAKIIDTDVTNSISLIPFRWSALESLTKAEFSEASDVWSFGVTYPSIDSEERHRALINEVIGPDNYDYNHYNTQPQTQNRVGLSQEQDSSDRYREYMQNLNSRGLEFITTVSSIFFLNENFLAVTKQ</sequence>
<dbReference type="InterPro" id="IPR016186">
    <property type="entry name" value="C-type_lectin-like/link_sf"/>
</dbReference>
<dbReference type="InterPro" id="IPR000719">
    <property type="entry name" value="Prot_kinase_dom"/>
</dbReference>
<evidence type="ECO:0000256" key="2">
    <source>
        <dbReference type="SAM" id="SignalP"/>
    </source>
</evidence>
<feature type="chain" id="PRO_5037180081" evidence="2">
    <location>
        <begin position="20"/>
        <end position="704"/>
    </location>
</feature>
<dbReference type="GO" id="GO:0004713">
    <property type="term" value="F:protein tyrosine kinase activity"/>
    <property type="evidence" value="ECO:0007669"/>
    <property type="project" value="InterPro"/>
</dbReference>
<dbReference type="InterPro" id="IPR050111">
    <property type="entry name" value="C-type_lectin/snaclec_domain"/>
</dbReference>
<dbReference type="SUPFAM" id="SSF56112">
    <property type="entry name" value="Protein kinase-like (PK-like)"/>
    <property type="match status" value="1"/>
</dbReference>
<accession>A0A914CAU5</accession>
<keyword evidence="1" id="KW-0812">Transmembrane</keyword>
<feature type="signal peptide" evidence="2">
    <location>
        <begin position="1"/>
        <end position="19"/>
    </location>
</feature>
<organism evidence="5 6">
    <name type="scientific">Acrobeloides nanus</name>
    <dbReference type="NCBI Taxonomy" id="290746"/>
    <lineage>
        <taxon>Eukaryota</taxon>
        <taxon>Metazoa</taxon>
        <taxon>Ecdysozoa</taxon>
        <taxon>Nematoda</taxon>
        <taxon>Chromadorea</taxon>
        <taxon>Rhabditida</taxon>
        <taxon>Tylenchina</taxon>
        <taxon>Cephalobomorpha</taxon>
        <taxon>Cephaloboidea</taxon>
        <taxon>Cephalobidae</taxon>
        <taxon>Acrobeloides</taxon>
    </lineage>
</organism>
<dbReference type="PROSITE" id="PS50011">
    <property type="entry name" value="PROTEIN_KINASE_DOM"/>
    <property type="match status" value="1"/>
</dbReference>
<dbReference type="WBParaSite" id="ACRNAN_Path_642.g2390.t1">
    <property type="protein sequence ID" value="ACRNAN_Path_642.g2390.t1"/>
    <property type="gene ID" value="ACRNAN_Path_642.g2390"/>
</dbReference>
<dbReference type="InterPro" id="IPR016187">
    <property type="entry name" value="CTDL_fold"/>
</dbReference>
<keyword evidence="1" id="KW-0472">Membrane</keyword>
<feature type="domain" description="C-type lectin" evidence="4">
    <location>
        <begin position="296"/>
        <end position="420"/>
    </location>
</feature>
<dbReference type="Gene3D" id="1.10.510.10">
    <property type="entry name" value="Transferase(Phosphotransferase) domain 1"/>
    <property type="match status" value="1"/>
</dbReference>
<evidence type="ECO:0000259" key="3">
    <source>
        <dbReference type="PROSITE" id="PS50011"/>
    </source>
</evidence>
<dbReference type="InterPro" id="IPR011009">
    <property type="entry name" value="Kinase-like_dom_sf"/>
</dbReference>
<feature type="transmembrane region" description="Helical" evidence="1">
    <location>
        <begin position="434"/>
        <end position="455"/>
    </location>
</feature>
<name>A0A914CAU5_9BILA</name>
<evidence type="ECO:0000313" key="6">
    <source>
        <dbReference type="WBParaSite" id="ACRNAN_Path_642.g2390.t1"/>
    </source>
</evidence>
<dbReference type="Pfam" id="PF07714">
    <property type="entry name" value="PK_Tyr_Ser-Thr"/>
    <property type="match status" value="1"/>
</dbReference>
<dbReference type="GO" id="GO:0005524">
    <property type="term" value="F:ATP binding"/>
    <property type="evidence" value="ECO:0007669"/>
    <property type="project" value="InterPro"/>
</dbReference>
<dbReference type="InterPro" id="IPR008266">
    <property type="entry name" value="Tyr_kinase_AS"/>
</dbReference>
<dbReference type="SMART" id="SM00219">
    <property type="entry name" value="TyrKc"/>
    <property type="match status" value="1"/>
</dbReference>
<dbReference type="InterPro" id="IPR020635">
    <property type="entry name" value="Tyr_kinase_cat_dom"/>
</dbReference>
<dbReference type="SMART" id="SM00034">
    <property type="entry name" value="CLECT"/>
    <property type="match status" value="2"/>
</dbReference>
<dbReference type="AlphaFoldDB" id="A0A914CAU5"/>
<dbReference type="InterPro" id="IPR001245">
    <property type="entry name" value="Ser-Thr/Tyr_kinase_cat_dom"/>
</dbReference>
<dbReference type="InterPro" id="IPR001304">
    <property type="entry name" value="C-type_lectin-like"/>
</dbReference>
<dbReference type="Pfam" id="PF00059">
    <property type="entry name" value="Lectin_C"/>
    <property type="match status" value="2"/>
</dbReference>
<evidence type="ECO:0000256" key="1">
    <source>
        <dbReference type="SAM" id="Phobius"/>
    </source>
</evidence>
<evidence type="ECO:0000313" key="5">
    <source>
        <dbReference type="Proteomes" id="UP000887540"/>
    </source>
</evidence>